<feature type="compositionally biased region" description="Low complexity" evidence="6">
    <location>
        <begin position="188"/>
        <end position="199"/>
    </location>
</feature>
<keyword evidence="9" id="KW-1185">Reference proteome</keyword>
<evidence type="ECO:0000313" key="8">
    <source>
        <dbReference type="EMBL" id="CZR50311.1"/>
    </source>
</evidence>
<comment type="subcellular location">
    <subcellularLocation>
        <location evidence="1">Membrane</location>
        <topology evidence="1">Multi-pass membrane protein</topology>
    </subcellularLocation>
</comment>
<dbReference type="GO" id="GO:0015095">
    <property type="term" value="F:magnesium ion transmembrane transporter activity"/>
    <property type="evidence" value="ECO:0007669"/>
    <property type="project" value="InterPro"/>
</dbReference>
<feature type="compositionally biased region" description="Basic and acidic residues" evidence="6">
    <location>
        <begin position="276"/>
        <end position="314"/>
    </location>
</feature>
<feature type="compositionally biased region" description="Polar residues" evidence="6">
    <location>
        <begin position="236"/>
        <end position="253"/>
    </location>
</feature>
<evidence type="ECO:0000256" key="2">
    <source>
        <dbReference type="ARBA" id="ARBA00009765"/>
    </source>
</evidence>
<gene>
    <name evidence="8" type="ORF">PAC_00183</name>
</gene>
<dbReference type="PANTHER" id="PTHR21535">
    <property type="entry name" value="MAGNESIUM AND COBALT TRANSPORT PROTEIN/MITOCHONDRIAL IMPORT INNER MEMBRANE TRANSLOCASE SUBUNIT TIM8"/>
    <property type="match status" value="1"/>
</dbReference>
<feature type="compositionally biased region" description="Acidic residues" evidence="6">
    <location>
        <begin position="455"/>
        <end position="465"/>
    </location>
</feature>
<dbReference type="Gene3D" id="1.20.58.340">
    <property type="entry name" value="Magnesium transport protein CorA, transmembrane region"/>
    <property type="match status" value="2"/>
</dbReference>
<evidence type="ECO:0000313" key="9">
    <source>
        <dbReference type="Proteomes" id="UP000184330"/>
    </source>
</evidence>
<feature type="transmembrane region" description="Helical" evidence="7">
    <location>
        <begin position="819"/>
        <end position="836"/>
    </location>
</feature>
<dbReference type="SUPFAM" id="SSF143865">
    <property type="entry name" value="CorA soluble domain-like"/>
    <property type="match status" value="1"/>
</dbReference>
<evidence type="ECO:0000256" key="4">
    <source>
        <dbReference type="ARBA" id="ARBA00022989"/>
    </source>
</evidence>
<feature type="transmembrane region" description="Helical" evidence="7">
    <location>
        <begin position="856"/>
        <end position="880"/>
    </location>
</feature>
<dbReference type="Pfam" id="PF01544">
    <property type="entry name" value="CorA"/>
    <property type="match status" value="1"/>
</dbReference>
<dbReference type="PANTHER" id="PTHR21535:SF51">
    <property type="entry name" value="MANGANESE RESISTANCE PROTEIN MNR2"/>
    <property type="match status" value="1"/>
</dbReference>
<dbReference type="FunFam" id="1.20.58.340:FF:000014">
    <property type="entry name" value="CorA family metal ion transporter"/>
    <property type="match status" value="1"/>
</dbReference>
<sequence>MSAPPPPRVSAPSSISEGPPQRPHPTALQGAEGPSQSNSTLRPESAAQAPPKKKRNHRGGKKKRARKQSFAASTEDGHGMPDNSQSYRAGSTINAARASFYRLQGRNMSNTSIESEALLDHREQQSMRPRRSSVMGQSAFGGSIYEPTSPYRPQYQNPFTSESRPKSSRQDNVDEDEAPDNERAPLISSSGRSKSSAAALGYGGFGSDSHVSLPKSRRRPSSKSSSRSNRKKTIFDRQSPSFPLENEQYNVNYPPSMPGSPRLSASNRDMSFGDMMAREDFEPNPDVTRDDVSENAVDDRSISGSPRKDSGFEGRRHTIALQAEEDVCFPLEGMSEMADDDMPRGDGPYRRDNGPRRRRSKWPDLAMLDEWSRFEKEGRSDERRAKKITEPQLIGGRLRPIHKGWHRAEDDAPYRFTYFNEEFQSTIHSSTISELVQPGGSFRELFVPDPPELSDSSESEDEEGPSNESFNLRHFAGANGDSRVPTRQGSVIDQSHRPESRQGGSIAGGDGKHSSKESSGGATPNGGIKSPPPGIPNLKSDKTKRYGERPTWWLDILSPTDAEMKVLSKTFGIHPLTAEDIMMQEAREKVELFRNYYFVNYRSFEQDMNNEDFLEPVNMYVVVFREGVLSFHFSMTPHPANVRRRIRQLKDYLLLSSDWISYAIIDDITDVFAPLIQSIEDEVDDIDDAILMLHSPSTDEKQDHRDNEKKSEAGDGTSGESGGDMLRRVGDCRKKVMGLYRLLGNKADVIKGFAKRCNEHWEVAPRSEIGLYLGDIQDHIITMTGNLSHYEKILARSHANYLAQINIRMNERQEQTADVLGKLTVLGTIVLPMNIITGLWGMNVWVPGQEYEGDLTWFWCLTAGLLLFGLSCFFLARIAYRIV</sequence>
<keyword evidence="5 7" id="KW-0472">Membrane</keyword>
<comment type="similarity">
    <text evidence="2">Belongs to the CorA metal ion transporter (MIT) (TC 1.A.35) family.</text>
</comment>
<feature type="compositionally biased region" description="Polar residues" evidence="6">
    <location>
        <begin position="82"/>
        <end position="91"/>
    </location>
</feature>
<dbReference type="CDD" id="cd12829">
    <property type="entry name" value="Alr1p-like"/>
    <property type="match status" value="1"/>
</dbReference>
<feature type="region of interest" description="Disordered" evidence="6">
    <location>
        <begin position="1"/>
        <end position="91"/>
    </location>
</feature>
<feature type="region of interest" description="Disordered" evidence="6">
    <location>
        <begin position="103"/>
        <end position="314"/>
    </location>
</feature>
<dbReference type="Proteomes" id="UP000184330">
    <property type="component" value="Unassembled WGS sequence"/>
</dbReference>
<dbReference type="InterPro" id="IPR002523">
    <property type="entry name" value="MgTranspt_CorA/ZnTranspt_ZntB"/>
</dbReference>
<feature type="compositionally biased region" description="Basic and acidic residues" evidence="6">
    <location>
        <begin position="341"/>
        <end position="355"/>
    </location>
</feature>
<dbReference type="SUPFAM" id="SSF144083">
    <property type="entry name" value="Magnesium transport protein CorA, transmembrane region"/>
    <property type="match status" value="1"/>
</dbReference>
<evidence type="ECO:0000256" key="6">
    <source>
        <dbReference type="SAM" id="MobiDB-lite"/>
    </source>
</evidence>
<dbReference type="InterPro" id="IPR045861">
    <property type="entry name" value="CorA_cytoplasmic_dom"/>
</dbReference>
<dbReference type="FunFam" id="1.20.58.340:FF:000008">
    <property type="entry name" value="CorA family metal ion transporter"/>
    <property type="match status" value="1"/>
</dbReference>
<keyword evidence="3 7" id="KW-0812">Transmembrane</keyword>
<evidence type="ECO:0000256" key="3">
    <source>
        <dbReference type="ARBA" id="ARBA00022692"/>
    </source>
</evidence>
<dbReference type="OrthoDB" id="29879at2759"/>
<dbReference type="EMBL" id="FJOG01000001">
    <property type="protein sequence ID" value="CZR50311.1"/>
    <property type="molecule type" value="Genomic_DNA"/>
</dbReference>
<dbReference type="Gene3D" id="3.30.460.20">
    <property type="entry name" value="CorA soluble domain-like"/>
    <property type="match status" value="1"/>
</dbReference>
<dbReference type="GO" id="GO:0010961">
    <property type="term" value="P:intracellular magnesium ion homeostasis"/>
    <property type="evidence" value="ECO:0007669"/>
    <property type="project" value="TreeGrafter"/>
</dbReference>
<dbReference type="InterPro" id="IPR045863">
    <property type="entry name" value="CorA_TM1_TM2"/>
</dbReference>
<feature type="region of interest" description="Disordered" evidence="6">
    <location>
        <begin position="697"/>
        <end position="726"/>
    </location>
</feature>
<keyword evidence="4 7" id="KW-1133">Transmembrane helix</keyword>
<name>A0A1L7WC05_9HELO</name>
<feature type="compositionally biased region" description="Basic residues" evidence="6">
    <location>
        <begin position="51"/>
        <end position="67"/>
    </location>
</feature>
<feature type="compositionally biased region" description="Basic and acidic residues" evidence="6">
    <location>
        <begin position="163"/>
        <end position="172"/>
    </location>
</feature>
<feature type="region of interest" description="Disordered" evidence="6">
    <location>
        <begin position="441"/>
        <end position="543"/>
    </location>
</feature>
<proteinExistence type="inferred from homology"/>
<feature type="compositionally biased region" description="Basic and acidic residues" evidence="6">
    <location>
        <begin position="697"/>
        <end position="713"/>
    </location>
</feature>
<dbReference type="AlphaFoldDB" id="A0A1L7WC05"/>
<accession>A0A1L7WC05</accession>
<reference evidence="8 9" key="1">
    <citation type="submission" date="2016-03" db="EMBL/GenBank/DDBJ databases">
        <authorList>
            <person name="Ploux O."/>
        </authorList>
    </citation>
    <scope>NUCLEOTIDE SEQUENCE [LARGE SCALE GENOMIC DNA]</scope>
    <source>
        <strain evidence="8 9">UAMH 11012</strain>
    </source>
</reference>
<feature type="region of interest" description="Disordered" evidence="6">
    <location>
        <begin position="336"/>
        <end position="361"/>
    </location>
</feature>
<protein>
    <submittedName>
        <fullName evidence="8">Probable MNR2-Manganese resistance protein</fullName>
    </submittedName>
</protein>
<evidence type="ECO:0000256" key="7">
    <source>
        <dbReference type="SAM" id="Phobius"/>
    </source>
</evidence>
<dbReference type="InterPro" id="IPR044089">
    <property type="entry name" value="Alr1-like"/>
</dbReference>
<dbReference type="GO" id="GO:0000329">
    <property type="term" value="C:fungal-type vacuole membrane"/>
    <property type="evidence" value="ECO:0007669"/>
    <property type="project" value="TreeGrafter"/>
</dbReference>
<evidence type="ECO:0000256" key="1">
    <source>
        <dbReference type="ARBA" id="ARBA00004141"/>
    </source>
</evidence>
<organism evidence="8 9">
    <name type="scientific">Phialocephala subalpina</name>
    <dbReference type="NCBI Taxonomy" id="576137"/>
    <lineage>
        <taxon>Eukaryota</taxon>
        <taxon>Fungi</taxon>
        <taxon>Dikarya</taxon>
        <taxon>Ascomycota</taxon>
        <taxon>Pezizomycotina</taxon>
        <taxon>Leotiomycetes</taxon>
        <taxon>Helotiales</taxon>
        <taxon>Mollisiaceae</taxon>
        <taxon>Phialocephala</taxon>
        <taxon>Phialocephala fortinii species complex</taxon>
    </lineage>
</organism>
<evidence type="ECO:0000256" key="5">
    <source>
        <dbReference type="ARBA" id="ARBA00023136"/>
    </source>
</evidence>